<comment type="caution">
    <text evidence="3">The sequence shown here is derived from an EMBL/GenBank/DDBJ whole genome shotgun (WGS) entry which is preliminary data.</text>
</comment>
<dbReference type="SUPFAM" id="SSF53720">
    <property type="entry name" value="ALDH-like"/>
    <property type="match status" value="1"/>
</dbReference>
<dbReference type="PATRIC" id="fig|36807.3.peg.1645"/>
<evidence type="ECO:0000259" key="2">
    <source>
        <dbReference type="Pfam" id="PF00171"/>
    </source>
</evidence>
<dbReference type="InterPro" id="IPR015590">
    <property type="entry name" value="Aldehyde_DH_dom"/>
</dbReference>
<protein>
    <submittedName>
        <fullName evidence="3">Aldehyde dehydrogenase PuuC</fullName>
        <ecNumber evidence="3">1.2.1.5</ecNumber>
    </submittedName>
</protein>
<feature type="domain" description="Aldehyde dehydrogenase" evidence="2">
    <location>
        <begin position="5"/>
        <end position="171"/>
    </location>
</feature>
<evidence type="ECO:0000313" key="4">
    <source>
        <dbReference type="Proteomes" id="UP000075357"/>
    </source>
</evidence>
<keyword evidence="1 3" id="KW-0560">Oxidoreductase</keyword>
<sequence>MSASTSAFGHPADPATQLGPVLTEAAARRMTDAVAQAHREGATVVTGGAEIDVVPGGHYVAATVVTGVAAGSDITRQELFGPIVTVQAFDTRDEAIALANDIPYGLAASVWTTRLDDALALARGAEAGLVSVGAYSEGDLAVPFGGWKQSGFGGVEKSLHAFEQWTREKSVWIRHRS</sequence>
<dbReference type="EC" id="1.2.1.5" evidence="3"/>
<dbReference type="RefSeq" id="WP_061683004.1">
    <property type="nucleotide sequence ID" value="NZ_LRAD01000032.1"/>
</dbReference>
<dbReference type="EMBL" id="LRAD01000032">
    <property type="protein sequence ID" value="KXZ60543.1"/>
    <property type="molecule type" value="Genomic_DNA"/>
</dbReference>
<dbReference type="Gene3D" id="3.40.309.10">
    <property type="entry name" value="Aldehyde Dehydrogenase, Chain A, domain 2"/>
    <property type="match status" value="1"/>
</dbReference>
<dbReference type="InterPro" id="IPR016161">
    <property type="entry name" value="Ald_DH/histidinol_DH"/>
</dbReference>
<dbReference type="GO" id="GO:0004030">
    <property type="term" value="F:aldehyde dehydrogenase [NAD(P)+] activity"/>
    <property type="evidence" value="ECO:0007669"/>
    <property type="project" value="UniProtKB-EC"/>
</dbReference>
<dbReference type="Proteomes" id="UP000075357">
    <property type="component" value="Unassembled WGS sequence"/>
</dbReference>
<dbReference type="PANTHER" id="PTHR11699">
    <property type="entry name" value="ALDEHYDE DEHYDROGENASE-RELATED"/>
    <property type="match status" value="1"/>
</dbReference>
<dbReference type="InterPro" id="IPR016163">
    <property type="entry name" value="Ald_DH_C"/>
</dbReference>
<accession>A0A150HEJ0</accession>
<evidence type="ECO:0000256" key="1">
    <source>
        <dbReference type="ARBA" id="ARBA00023002"/>
    </source>
</evidence>
<dbReference type="Gene3D" id="3.40.605.10">
    <property type="entry name" value="Aldehyde Dehydrogenase, Chain A, domain 1"/>
    <property type="match status" value="1"/>
</dbReference>
<evidence type="ECO:0000313" key="3">
    <source>
        <dbReference type="EMBL" id="KXZ60543.1"/>
    </source>
</evidence>
<dbReference type="STRING" id="36807.Mlaev_01624"/>
<proteinExistence type="predicted"/>
<name>A0A150HEJ0_9MICO</name>
<reference evidence="3 4" key="1">
    <citation type="submission" date="2016-01" db="EMBL/GenBank/DDBJ databases">
        <title>Draft genome sequences of Microbacterium laevaniformans LCDC 91-0039 and the type strain of Microbacterium hominis LCDC 84-209.</title>
        <authorList>
            <person name="Bernier A.-M."/>
            <person name="Bernard K."/>
        </authorList>
    </citation>
    <scope>NUCLEOTIDE SEQUENCE [LARGE SCALE GENOMIC DNA]</scope>
    <source>
        <strain evidence="3 4">LCDC 91-0039</strain>
    </source>
</reference>
<gene>
    <name evidence="3" type="primary">puuC</name>
    <name evidence="3" type="ORF">Mlaev_01624</name>
</gene>
<dbReference type="Pfam" id="PF00171">
    <property type="entry name" value="Aldedh"/>
    <property type="match status" value="1"/>
</dbReference>
<dbReference type="AlphaFoldDB" id="A0A150HEJ0"/>
<keyword evidence="4" id="KW-1185">Reference proteome</keyword>
<dbReference type="InterPro" id="IPR016162">
    <property type="entry name" value="Ald_DH_N"/>
</dbReference>
<organism evidence="3 4">
    <name type="scientific">Microbacterium laevaniformans</name>
    <dbReference type="NCBI Taxonomy" id="36807"/>
    <lineage>
        <taxon>Bacteria</taxon>
        <taxon>Bacillati</taxon>
        <taxon>Actinomycetota</taxon>
        <taxon>Actinomycetes</taxon>
        <taxon>Micrococcales</taxon>
        <taxon>Microbacteriaceae</taxon>
        <taxon>Microbacterium</taxon>
    </lineage>
</organism>